<keyword evidence="4" id="KW-0677">Repeat</keyword>
<dbReference type="PANTHER" id="PTHR38340:SF1">
    <property type="entry name" value="S-LAYER PROTEIN"/>
    <property type="match status" value="1"/>
</dbReference>
<protein>
    <recommendedName>
        <fullName evidence="5">Peptidase M10 serralysin C-terminal domain-containing protein</fullName>
    </recommendedName>
</protein>
<dbReference type="Pfam" id="PF00353">
    <property type="entry name" value="HemolysinCabind"/>
    <property type="match status" value="2"/>
</dbReference>
<dbReference type="InterPro" id="IPR018511">
    <property type="entry name" value="Hemolysin-typ_Ca-bd_CS"/>
</dbReference>
<evidence type="ECO:0000313" key="7">
    <source>
        <dbReference type="Proteomes" id="UP001177080"/>
    </source>
</evidence>
<dbReference type="PROSITE" id="PS00330">
    <property type="entry name" value="HEMOLYSIN_CALCIUM"/>
    <property type="match status" value="1"/>
</dbReference>
<evidence type="ECO:0000259" key="5">
    <source>
        <dbReference type="Pfam" id="PF08548"/>
    </source>
</evidence>
<sequence length="246" mass="25687">MKGGAGNDYLSGGSGDDYLDGGVGNDYVDGGTGADTFVCGAGNDTYVIDNAKDTLRFDYYDTGTDTIRSSISWSLGNYQENLTLTGTAAISGTGNDARNIMRGNDGANTLNGKGGNDLISAGAGLDKVYGGMGADDLYGGSGKDIFVFKSIKESTVAASGQDTIYDFVRGDRIDLSAIDANTTVTNNQAFTFIANEGGFTGKAGQLIYDRQASDTYIYGDVNGDKTADFKIHLDDAVTLLKGDFIL</sequence>
<dbReference type="PRINTS" id="PR00313">
    <property type="entry name" value="CABNDNGRPT"/>
</dbReference>
<organism evidence="6 7">
    <name type="scientific">Shinella curvata</name>
    <dbReference type="NCBI Taxonomy" id="1817964"/>
    <lineage>
        <taxon>Bacteria</taxon>
        <taxon>Pseudomonadati</taxon>
        <taxon>Pseudomonadota</taxon>
        <taxon>Alphaproteobacteria</taxon>
        <taxon>Hyphomicrobiales</taxon>
        <taxon>Rhizobiaceae</taxon>
        <taxon>Shinella</taxon>
    </lineage>
</organism>
<evidence type="ECO:0000256" key="3">
    <source>
        <dbReference type="ARBA" id="ARBA00022525"/>
    </source>
</evidence>
<keyword evidence="7" id="KW-1185">Reference proteome</keyword>
<name>A0ABT8XFJ6_9HYPH</name>
<comment type="cofactor">
    <cofactor evidence="1">
        <name>Ca(2+)</name>
        <dbReference type="ChEBI" id="CHEBI:29108"/>
    </cofactor>
</comment>
<evidence type="ECO:0000256" key="2">
    <source>
        <dbReference type="ARBA" id="ARBA00004613"/>
    </source>
</evidence>
<evidence type="ECO:0000256" key="1">
    <source>
        <dbReference type="ARBA" id="ARBA00001913"/>
    </source>
</evidence>
<dbReference type="PANTHER" id="PTHR38340">
    <property type="entry name" value="S-LAYER PROTEIN"/>
    <property type="match status" value="1"/>
</dbReference>
<dbReference type="InterPro" id="IPR001343">
    <property type="entry name" value="Hemolysn_Ca-bd"/>
</dbReference>
<dbReference type="Pfam" id="PF08548">
    <property type="entry name" value="Peptidase_M10_C"/>
    <property type="match status" value="1"/>
</dbReference>
<evidence type="ECO:0000313" key="6">
    <source>
        <dbReference type="EMBL" id="MDO6122527.1"/>
    </source>
</evidence>
<feature type="domain" description="Peptidase M10 serralysin C-terminal" evidence="5">
    <location>
        <begin position="111"/>
        <end position="245"/>
    </location>
</feature>
<proteinExistence type="predicted"/>
<accession>A0ABT8XFJ6</accession>
<comment type="subcellular location">
    <subcellularLocation>
        <location evidence="2">Secreted</location>
    </subcellularLocation>
</comment>
<dbReference type="Gene3D" id="2.150.10.10">
    <property type="entry name" value="Serralysin-like metalloprotease, C-terminal"/>
    <property type="match status" value="2"/>
</dbReference>
<evidence type="ECO:0000256" key="4">
    <source>
        <dbReference type="ARBA" id="ARBA00022737"/>
    </source>
</evidence>
<dbReference type="SUPFAM" id="SSF51120">
    <property type="entry name" value="beta-Roll"/>
    <property type="match status" value="2"/>
</dbReference>
<dbReference type="InterPro" id="IPR050557">
    <property type="entry name" value="RTX_toxin/Mannuronan_C5-epim"/>
</dbReference>
<gene>
    <name evidence="6" type="ORF">GB928_015145</name>
</gene>
<dbReference type="InterPro" id="IPR011049">
    <property type="entry name" value="Serralysin-like_metalloprot_C"/>
</dbReference>
<dbReference type="EMBL" id="WHSC02000006">
    <property type="protein sequence ID" value="MDO6122527.1"/>
    <property type="molecule type" value="Genomic_DNA"/>
</dbReference>
<comment type="caution">
    <text evidence="6">The sequence shown here is derived from an EMBL/GenBank/DDBJ whole genome shotgun (WGS) entry which is preliminary data.</text>
</comment>
<reference evidence="6" key="1">
    <citation type="submission" date="2022-04" db="EMBL/GenBank/DDBJ databases">
        <title>Shinella lacus sp. nov., a novel member of the genus Shinella from water.</title>
        <authorList>
            <person name="Deng Y."/>
        </authorList>
    </citation>
    <scope>NUCLEOTIDE SEQUENCE</scope>
    <source>
        <strain evidence="6">JCM 31239</strain>
    </source>
</reference>
<dbReference type="Proteomes" id="UP001177080">
    <property type="component" value="Unassembled WGS sequence"/>
</dbReference>
<dbReference type="InterPro" id="IPR013858">
    <property type="entry name" value="Peptidase_M10B_C"/>
</dbReference>
<keyword evidence="3" id="KW-0964">Secreted</keyword>